<feature type="compositionally biased region" description="Basic residues" evidence="1">
    <location>
        <begin position="1"/>
        <end position="13"/>
    </location>
</feature>
<dbReference type="Proteomes" id="UP000290174">
    <property type="component" value="Unassembled WGS sequence"/>
</dbReference>
<protein>
    <submittedName>
        <fullName evidence="2">CsbD family protein</fullName>
    </submittedName>
</protein>
<organism evidence="2 3">
    <name type="scientific">Bradyrhizobium zhanjiangense</name>
    <dbReference type="NCBI Taxonomy" id="1325107"/>
    <lineage>
        <taxon>Bacteria</taxon>
        <taxon>Pseudomonadati</taxon>
        <taxon>Pseudomonadota</taxon>
        <taxon>Alphaproteobacteria</taxon>
        <taxon>Hyphomicrobiales</taxon>
        <taxon>Nitrobacteraceae</taxon>
        <taxon>Bradyrhizobium</taxon>
    </lineage>
</organism>
<feature type="compositionally biased region" description="Basic and acidic residues" evidence="1">
    <location>
        <begin position="26"/>
        <end position="43"/>
    </location>
</feature>
<dbReference type="EMBL" id="RKMK01000023">
    <property type="protein sequence ID" value="RXG92634.1"/>
    <property type="molecule type" value="Genomic_DNA"/>
</dbReference>
<dbReference type="InterPro" id="IPR036629">
    <property type="entry name" value="YjbJ_sf"/>
</dbReference>
<comment type="caution">
    <text evidence="2">The sequence shown here is derived from an EMBL/GenBank/DDBJ whole genome shotgun (WGS) entry which is preliminary data.</text>
</comment>
<feature type="region of interest" description="Disordered" evidence="1">
    <location>
        <begin position="1"/>
        <end position="59"/>
    </location>
</feature>
<gene>
    <name evidence="2" type="ORF">EAS61_23105</name>
</gene>
<dbReference type="SUPFAM" id="SSF69047">
    <property type="entry name" value="Hypothetical protein YjbJ"/>
    <property type="match status" value="1"/>
</dbReference>
<accession>A0A4Q0QHZ8</accession>
<evidence type="ECO:0000313" key="3">
    <source>
        <dbReference type="Proteomes" id="UP000290174"/>
    </source>
</evidence>
<evidence type="ECO:0000313" key="2">
    <source>
        <dbReference type="EMBL" id="RXG92634.1"/>
    </source>
</evidence>
<sequence>MGKVKGLKRRIAGKAKQAVGEIVGDQELHEDGKAEAERGREEQGQPSELNPLKKLHQLT</sequence>
<evidence type="ECO:0000256" key="1">
    <source>
        <dbReference type="SAM" id="MobiDB-lite"/>
    </source>
</evidence>
<dbReference type="RefSeq" id="WP_128932401.1">
    <property type="nucleotide sequence ID" value="NZ_CP022221.1"/>
</dbReference>
<proteinExistence type="predicted"/>
<name>A0A4Q0QHZ8_9BRAD</name>
<dbReference type="AlphaFoldDB" id="A0A4Q0QHZ8"/>
<reference evidence="2 3" key="1">
    <citation type="submission" date="2018-11" db="EMBL/GenBank/DDBJ databases">
        <title>Bradyrhizobium sp. nov., isolated from effective nodules of peanut in China.</title>
        <authorList>
            <person name="Li Y."/>
        </authorList>
    </citation>
    <scope>NUCLEOTIDE SEQUENCE [LARGE SCALE GENOMIC DNA]</scope>
    <source>
        <strain evidence="2 3">CCBAU 51770</strain>
    </source>
</reference>